<keyword evidence="1" id="KW-0677">Repeat</keyword>
<feature type="region of interest" description="Disordered" evidence="2">
    <location>
        <begin position="596"/>
        <end position="718"/>
    </location>
</feature>
<dbReference type="InterPro" id="IPR009459">
    <property type="entry name" value="MucBP_dom"/>
</dbReference>
<feature type="compositionally biased region" description="Polar residues" evidence="2">
    <location>
        <begin position="703"/>
        <end position="716"/>
    </location>
</feature>
<dbReference type="PANTHER" id="PTHR45661">
    <property type="entry name" value="SURFACE ANTIGEN"/>
    <property type="match status" value="1"/>
</dbReference>
<dbReference type="OrthoDB" id="2149855at2"/>
<keyword evidence="3" id="KW-1133">Transmembrane helix</keyword>
<feature type="compositionally biased region" description="Low complexity" evidence="2">
    <location>
        <begin position="596"/>
        <end position="645"/>
    </location>
</feature>
<dbReference type="Pfam" id="PF06458">
    <property type="entry name" value="MucBP"/>
    <property type="match status" value="1"/>
</dbReference>
<evidence type="ECO:0000256" key="3">
    <source>
        <dbReference type="SAM" id="Phobius"/>
    </source>
</evidence>
<gene>
    <name evidence="5" type="ORF">EQG49_05230</name>
</gene>
<sequence length="757" mass="81298">MLMKHEKEPHHNFYKITEHLNGKHFLYAGIATTTLLGGMGVTPIALADKEVTDQTELATKVPTSKIKNKAKKTDRAISDDGEVHEFTADDFEVTNGVITGVSDSFNEYLALGDWQSWDGHVTFPAEFATSIIGIGSYAFSGIESVRTVDLNSLTSLQTISESAFDGSETLEAIELSNLDNLKTIGNNAFANCGALRTVNLTNLPALTSIGDGAFAGSFMTGYYEEEDNLGSVNLANLPKLTRIGDAIFNSCESLKTVNFTNLDNLRSLPRDMFDGDSGITTVTFDGLAKIESLPSELFYNCKNLTTVTINNLAKLETIEDNVFGQTTLQTLTLTNLPNLIQINESVYSPIYDYYNEHQYGTLSQLIIGNLNTALTIENDTFYNPHPGGIVIPLNGDSDVSAAQKFLANINDLNNSYPLVGHDKWQLGGTVTYKYIDQDGQVISTGADRKPITSFTLSGKVGTKYDLPTIPTIAGYGKPTLYSGTENGTISIGMNEIVYQYQAATSEFTIYRVDINDQNLVTPEKVTGFMNDILDLDDKELAINGYDFKELSISGLSRVVGDYTWQAVPDSFGKQLTLGANAGRSYKFVYAKTAVKNNDSSSSSSSSNNSSNSSSNTNNSNNNSAGNSSSQSSSTASTSSSAASSSTDKKNDDSTAKSSSSNTANNPTGLPVTGGNSTGTSGIGSTNTNRDTSRSSSTRYMPLSTDSGFNTPTSSVRRNSDRVLPQSGYVVNRVLPVIGAIALAGVIGLYAFSKKRKL</sequence>
<accession>A0A4P6YTA5</accession>
<dbReference type="AlphaFoldDB" id="A0A4P6YTA5"/>
<dbReference type="PANTHER" id="PTHR45661:SF3">
    <property type="entry name" value="IG-LIKE DOMAIN-CONTAINING PROTEIN"/>
    <property type="match status" value="1"/>
</dbReference>
<evidence type="ECO:0000313" key="6">
    <source>
        <dbReference type="Proteomes" id="UP000292886"/>
    </source>
</evidence>
<keyword evidence="6" id="KW-1185">Reference proteome</keyword>
<protein>
    <recommendedName>
        <fullName evidence="4">MucBP domain-containing protein</fullName>
    </recommendedName>
</protein>
<dbReference type="KEGG" id="wei:EQG49_05230"/>
<evidence type="ECO:0000313" key="5">
    <source>
        <dbReference type="EMBL" id="QBO35902.1"/>
    </source>
</evidence>
<dbReference type="Gene3D" id="3.80.10.10">
    <property type="entry name" value="Ribonuclease Inhibitor"/>
    <property type="match status" value="2"/>
</dbReference>
<evidence type="ECO:0000256" key="1">
    <source>
        <dbReference type="ARBA" id="ARBA00022737"/>
    </source>
</evidence>
<dbReference type="EMBL" id="CP037940">
    <property type="protein sequence ID" value="QBO35902.1"/>
    <property type="molecule type" value="Genomic_DNA"/>
</dbReference>
<dbReference type="Gene3D" id="3.10.20.320">
    <property type="entry name" value="Putative peptidoglycan bound protein (lpxtg motif)"/>
    <property type="match status" value="1"/>
</dbReference>
<dbReference type="Pfam" id="PF13306">
    <property type="entry name" value="LRR_5"/>
    <property type="match status" value="2"/>
</dbReference>
<feature type="domain" description="MucBP" evidence="4">
    <location>
        <begin position="429"/>
        <end position="501"/>
    </location>
</feature>
<dbReference type="InterPro" id="IPR026906">
    <property type="entry name" value="LRR_5"/>
</dbReference>
<dbReference type="InterPro" id="IPR032675">
    <property type="entry name" value="LRR_dom_sf"/>
</dbReference>
<keyword evidence="3" id="KW-0472">Membrane</keyword>
<evidence type="ECO:0000259" key="4">
    <source>
        <dbReference type="Pfam" id="PF06458"/>
    </source>
</evidence>
<feature type="transmembrane region" description="Helical" evidence="3">
    <location>
        <begin position="733"/>
        <end position="751"/>
    </location>
</feature>
<name>A0A4P6YTA5_9LACO</name>
<dbReference type="SUPFAM" id="SSF52058">
    <property type="entry name" value="L domain-like"/>
    <property type="match status" value="1"/>
</dbReference>
<organism evidence="5 6">
    <name type="scientific">Periweissella cryptocerci</name>
    <dbReference type="NCBI Taxonomy" id="2506420"/>
    <lineage>
        <taxon>Bacteria</taxon>
        <taxon>Bacillati</taxon>
        <taxon>Bacillota</taxon>
        <taxon>Bacilli</taxon>
        <taxon>Lactobacillales</taxon>
        <taxon>Lactobacillaceae</taxon>
        <taxon>Periweissella</taxon>
    </lineage>
</organism>
<dbReference type="InterPro" id="IPR053139">
    <property type="entry name" value="Surface_bspA-like"/>
</dbReference>
<reference evidence="6" key="1">
    <citation type="submission" date="2019-03" db="EMBL/GenBank/DDBJ databases">
        <title>Weissella sp. 26KH-42 Genome sequencing.</title>
        <authorList>
            <person name="Heo J."/>
            <person name="Kim S.-J."/>
            <person name="Kim J.-S."/>
            <person name="Hong S.-B."/>
            <person name="Kwon S.-W."/>
        </authorList>
    </citation>
    <scope>NUCLEOTIDE SEQUENCE [LARGE SCALE GENOMIC DNA]</scope>
    <source>
        <strain evidence="6">26KH-42</strain>
    </source>
</reference>
<keyword evidence="3" id="KW-0812">Transmembrane</keyword>
<dbReference type="Proteomes" id="UP000292886">
    <property type="component" value="Chromosome"/>
</dbReference>
<proteinExistence type="predicted"/>
<feature type="compositionally biased region" description="Low complexity" evidence="2">
    <location>
        <begin position="655"/>
        <end position="665"/>
    </location>
</feature>
<feature type="compositionally biased region" description="Low complexity" evidence="2">
    <location>
        <begin position="672"/>
        <end position="698"/>
    </location>
</feature>
<feature type="transmembrane region" description="Helical" evidence="3">
    <location>
        <begin position="25"/>
        <end position="46"/>
    </location>
</feature>
<evidence type="ECO:0000256" key="2">
    <source>
        <dbReference type="SAM" id="MobiDB-lite"/>
    </source>
</evidence>